<comment type="caution">
    <text evidence="1">The sequence shown here is derived from an EMBL/GenBank/DDBJ whole genome shotgun (WGS) entry which is preliminary data.</text>
</comment>
<name>A0ACC1PI83_9APHY</name>
<evidence type="ECO:0000313" key="1">
    <source>
        <dbReference type="EMBL" id="KAJ2991327.1"/>
    </source>
</evidence>
<keyword evidence="2" id="KW-1185">Reference proteome</keyword>
<protein>
    <submittedName>
        <fullName evidence="1">Uncharacterized protein</fullName>
    </submittedName>
</protein>
<evidence type="ECO:0000313" key="2">
    <source>
        <dbReference type="Proteomes" id="UP001144978"/>
    </source>
</evidence>
<reference evidence="1" key="1">
    <citation type="submission" date="2022-08" db="EMBL/GenBank/DDBJ databases">
        <title>Genome Sequence of Pycnoporus sanguineus.</title>
        <authorList>
            <person name="Buettner E."/>
        </authorList>
    </citation>
    <scope>NUCLEOTIDE SEQUENCE</scope>
    <source>
        <strain evidence="1">CG-C14</strain>
    </source>
</reference>
<organism evidence="1 2">
    <name type="scientific">Trametes sanguinea</name>
    <dbReference type="NCBI Taxonomy" id="158606"/>
    <lineage>
        <taxon>Eukaryota</taxon>
        <taxon>Fungi</taxon>
        <taxon>Dikarya</taxon>
        <taxon>Basidiomycota</taxon>
        <taxon>Agaricomycotina</taxon>
        <taxon>Agaricomycetes</taxon>
        <taxon>Polyporales</taxon>
        <taxon>Polyporaceae</taxon>
        <taxon>Trametes</taxon>
    </lineage>
</organism>
<proteinExistence type="predicted"/>
<gene>
    <name evidence="1" type="ORF">NUW54_g8222</name>
</gene>
<sequence length="145" mass="16439">MRRARASLRRRKLQRTFILRRHILACGGWLRLQPPLFRQSDASFVPRLSNTLSPEVASPILASDAPPGGQVFRPSESPPDSILVLRNTRVVQPFVCHPLAIEQRSRPPRTDLVTHRSKLSLSPIAFTGPVIRLRLVPRMRDEQAL</sequence>
<dbReference type="EMBL" id="JANSHE010002512">
    <property type="protein sequence ID" value="KAJ2991327.1"/>
    <property type="molecule type" value="Genomic_DNA"/>
</dbReference>
<dbReference type="Proteomes" id="UP001144978">
    <property type="component" value="Unassembled WGS sequence"/>
</dbReference>
<accession>A0ACC1PI83</accession>